<dbReference type="GO" id="GO:0007165">
    <property type="term" value="P:signal transduction"/>
    <property type="evidence" value="ECO:0007669"/>
    <property type="project" value="UniProtKB-KW"/>
</dbReference>
<evidence type="ECO:0000313" key="7">
    <source>
        <dbReference type="EMBL" id="MBC8317198.1"/>
    </source>
</evidence>
<dbReference type="PANTHER" id="PTHR43531:SF11">
    <property type="entry name" value="METHYL-ACCEPTING CHEMOTAXIS PROTEIN 3"/>
    <property type="match status" value="1"/>
</dbReference>
<organism evidence="7 8">
    <name type="scientific">Candidatus Desulfobia pelagia</name>
    <dbReference type="NCBI Taxonomy" id="2841692"/>
    <lineage>
        <taxon>Bacteria</taxon>
        <taxon>Pseudomonadati</taxon>
        <taxon>Thermodesulfobacteriota</taxon>
        <taxon>Desulfobulbia</taxon>
        <taxon>Desulfobulbales</taxon>
        <taxon>Desulfobulbaceae</taxon>
        <taxon>Candidatus Desulfobia</taxon>
    </lineage>
</organism>
<accession>A0A8J6TFC4</accession>
<evidence type="ECO:0000256" key="1">
    <source>
        <dbReference type="ARBA" id="ARBA00022500"/>
    </source>
</evidence>
<dbReference type="Pfam" id="PF00015">
    <property type="entry name" value="MCPsignal"/>
    <property type="match status" value="1"/>
</dbReference>
<dbReference type="Proteomes" id="UP000614424">
    <property type="component" value="Unassembled WGS sequence"/>
</dbReference>
<evidence type="ECO:0000256" key="3">
    <source>
        <dbReference type="PROSITE-ProRule" id="PRU00284"/>
    </source>
</evidence>
<sequence>MQWFNSLTLRKRLFALVIFIIISLVIAQGLALYIITNVQIGGNTYNGIESKTEYIDKLARLRLNFNLLNSVLKSQIIEFDEDSLSGMKSTINGIDSVLAEMKADLTETADAEDFNCQSCHALDSGSSVYVAYEAINSSWGTMKKIINDQIVPLVADEEPEDALEVFEDEYFDFFYSLMGKSKNAVDELRDASNLVKEQAVADVNSFKIFYVVGGIVSIIFAGLFSTFIVEMIVRRIDYIVKNLDESVSVIADEAESLSSSSHTVADMAADMASSLEESGASLEEINAMTQHNDTNSSQADAEMKKNVEMGGRTHDSISEMQECMDKIKKDSDKISGVISEIESIAFQTNLLALNAAVEAARAGEQGQGFAVVAEEVRNLAQRTAGAARNSKEMIDMAIANVNTGLKLSDTVSSASDEVTAASRNVKTIVEEIATASHEQSLGIGQISQAVSSMDGVTQQLVANSEELAAVSETVNSNIVTLRDNILDLSNLVTGSGSPKAKKTKGRQAKMLS</sequence>
<dbReference type="SUPFAM" id="SSF58104">
    <property type="entry name" value="Methyl-accepting chemotaxis protein (MCP) signaling domain"/>
    <property type="match status" value="1"/>
</dbReference>
<keyword evidence="3" id="KW-0807">Transducer</keyword>
<protein>
    <submittedName>
        <fullName evidence="7">Methyl-accepting chemotaxis protein</fullName>
    </submittedName>
</protein>
<dbReference type="InterPro" id="IPR004089">
    <property type="entry name" value="MCPsignal_dom"/>
</dbReference>
<evidence type="ECO:0000256" key="2">
    <source>
        <dbReference type="ARBA" id="ARBA00029447"/>
    </source>
</evidence>
<comment type="caution">
    <text evidence="7">The sequence shown here is derived from an EMBL/GenBank/DDBJ whole genome shotgun (WGS) entry which is preliminary data.</text>
</comment>
<proteinExistence type="inferred from homology"/>
<feature type="transmembrane region" description="Helical" evidence="4">
    <location>
        <begin position="208"/>
        <end position="233"/>
    </location>
</feature>
<dbReference type="InterPro" id="IPR000727">
    <property type="entry name" value="T_SNARE_dom"/>
</dbReference>
<gene>
    <name evidence="7" type="ORF">H8E41_04780</name>
</gene>
<feature type="transmembrane region" description="Helical" evidence="4">
    <location>
        <begin position="12"/>
        <end position="35"/>
    </location>
</feature>
<dbReference type="PROSITE" id="PS50111">
    <property type="entry name" value="CHEMOTAXIS_TRANSDUC_2"/>
    <property type="match status" value="1"/>
</dbReference>
<dbReference type="GO" id="GO:0016020">
    <property type="term" value="C:membrane"/>
    <property type="evidence" value="ECO:0007669"/>
    <property type="project" value="InterPro"/>
</dbReference>
<dbReference type="GO" id="GO:0006935">
    <property type="term" value="P:chemotaxis"/>
    <property type="evidence" value="ECO:0007669"/>
    <property type="project" value="UniProtKB-KW"/>
</dbReference>
<evidence type="ECO:0000313" key="8">
    <source>
        <dbReference type="Proteomes" id="UP000614424"/>
    </source>
</evidence>
<keyword evidence="4" id="KW-1133">Transmembrane helix</keyword>
<dbReference type="Gene3D" id="1.10.287.950">
    <property type="entry name" value="Methyl-accepting chemotaxis protein"/>
    <property type="match status" value="1"/>
</dbReference>
<dbReference type="AlphaFoldDB" id="A0A8J6TFC4"/>
<evidence type="ECO:0000259" key="5">
    <source>
        <dbReference type="PROSITE" id="PS50111"/>
    </source>
</evidence>
<dbReference type="SMART" id="SM00283">
    <property type="entry name" value="MA"/>
    <property type="match status" value="1"/>
</dbReference>
<comment type="similarity">
    <text evidence="2">Belongs to the methyl-accepting chemotaxis (MCP) protein family.</text>
</comment>
<feature type="domain" description="Methyl-accepting transducer" evidence="5">
    <location>
        <begin position="246"/>
        <end position="475"/>
    </location>
</feature>
<dbReference type="PROSITE" id="PS50192">
    <property type="entry name" value="T_SNARE"/>
    <property type="match status" value="1"/>
</dbReference>
<dbReference type="PANTHER" id="PTHR43531">
    <property type="entry name" value="PROTEIN ICFG"/>
    <property type="match status" value="1"/>
</dbReference>
<keyword evidence="4" id="KW-0472">Membrane</keyword>
<keyword evidence="4" id="KW-0812">Transmembrane</keyword>
<evidence type="ECO:0000259" key="6">
    <source>
        <dbReference type="PROSITE" id="PS50192"/>
    </source>
</evidence>
<dbReference type="InterPro" id="IPR051310">
    <property type="entry name" value="MCP_chemotaxis"/>
</dbReference>
<dbReference type="EMBL" id="JACNJZ010000076">
    <property type="protein sequence ID" value="MBC8317198.1"/>
    <property type="molecule type" value="Genomic_DNA"/>
</dbReference>
<name>A0A8J6TFC4_9BACT</name>
<keyword evidence="1" id="KW-0145">Chemotaxis</keyword>
<evidence type="ECO:0000256" key="4">
    <source>
        <dbReference type="SAM" id="Phobius"/>
    </source>
</evidence>
<feature type="domain" description="T-SNARE coiled-coil homology" evidence="6">
    <location>
        <begin position="244"/>
        <end position="306"/>
    </location>
</feature>
<reference evidence="7 8" key="1">
    <citation type="submission" date="2020-08" db="EMBL/GenBank/DDBJ databases">
        <title>Bridging the membrane lipid divide: bacteria of the FCB group superphylum have the potential to synthesize archaeal ether lipids.</title>
        <authorList>
            <person name="Villanueva L."/>
            <person name="Von Meijenfeldt F.A.B."/>
            <person name="Westbye A.B."/>
            <person name="Yadav S."/>
            <person name="Hopmans E.C."/>
            <person name="Dutilh B.E."/>
            <person name="Sinninghe Damste J.S."/>
        </authorList>
    </citation>
    <scope>NUCLEOTIDE SEQUENCE [LARGE SCALE GENOMIC DNA]</scope>
    <source>
        <strain evidence="7">NIOZ-UU47</strain>
    </source>
</reference>